<dbReference type="InterPro" id="IPR050328">
    <property type="entry name" value="Dev_Immune_Receptor"/>
</dbReference>
<feature type="transmembrane region" description="Helical" evidence="4">
    <location>
        <begin position="94"/>
        <end position="113"/>
    </location>
</feature>
<keyword evidence="1" id="KW-0433">Leucine-rich repeat</keyword>
<keyword evidence="2" id="KW-0732">Signal</keyword>
<dbReference type="Pfam" id="PF01852">
    <property type="entry name" value="START"/>
    <property type="match status" value="1"/>
</dbReference>
<feature type="transmembrane region" description="Helical" evidence="4">
    <location>
        <begin position="679"/>
        <end position="699"/>
    </location>
</feature>
<comment type="caution">
    <text evidence="6">The sequence shown here is derived from an EMBL/GenBank/DDBJ whole genome shotgun (WGS) entry which is preliminary data.</text>
</comment>
<evidence type="ECO:0000256" key="2">
    <source>
        <dbReference type="ARBA" id="ARBA00022729"/>
    </source>
</evidence>
<dbReference type="SMART" id="SM00369">
    <property type="entry name" value="LRR_TYP"/>
    <property type="match status" value="10"/>
</dbReference>
<dbReference type="InterPro" id="IPR001611">
    <property type="entry name" value="Leu-rich_rpt"/>
</dbReference>
<dbReference type="EMBL" id="BRYB01006284">
    <property type="protein sequence ID" value="GMI54303.1"/>
    <property type="molecule type" value="Genomic_DNA"/>
</dbReference>
<gene>
    <name evidence="6" type="ORF">TeGR_g13771</name>
</gene>
<dbReference type="SUPFAM" id="SSF52058">
    <property type="entry name" value="L domain-like"/>
    <property type="match status" value="2"/>
</dbReference>
<dbReference type="InterPro" id="IPR003591">
    <property type="entry name" value="Leu-rich_rpt_typical-subtyp"/>
</dbReference>
<keyword evidence="4" id="KW-0472">Membrane</keyword>
<evidence type="ECO:0000256" key="3">
    <source>
        <dbReference type="ARBA" id="ARBA00022737"/>
    </source>
</evidence>
<dbReference type="InterPro" id="IPR023393">
    <property type="entry name" value="START-like_dom_sf"/>
</dbReference>
<dbReference type="InterPro" id="IPR032675">
    <property type="entry name" value="LRR_dom_sf"/>
</dbReference>
<sequence length="1608" mass="173278">MKAEALAPLIATGATPGVDCLLMSTDGASFLRNSSIEAGVCALRNWDEYELELANVTEQNAALLAAAENASAVTVCEEEEEEVYEATYPAWRTFALPGLWLLQVALIFVGDLLSRYAPGEKKNERRVTPVEVRPPSFLSGGGALLAAARASNRISGVIGRGSGTSAAGDRDEDLAAVAPEPGDLASVTPVGGDAPPPPPASPRLADSLTFVGLFGFTGVFVAIAMVALSILAMYLAFKAENEAIPASQVLCFYAIALLVLTYCFGSVVYWRSMVMGLVEIIKGEVDPLSALDKVPTLKKLMKWYNDNLAIHTAGRFSILVIIAAEVFEFLVQAYNADQLARFLHWDSLSMYCDLISINFMVFGLAHLNMARVVTRNTARQELDDARKNGDAVNHAIGKFLDLLGSGVEHGRTEVAVPPGTEAMNPRMFTQRSSDMEAATMIMDFEIPGVSPGQGFWFTSGFSAEQEDSGTDKIVEVAAKDERVYYFKPKETAANKVFARRDFVSRQFWKTFIEEDGEETLVYVSLPVEHPEAPKDAGVVRADGYAGYVFRRDAGSTVTRATMLVCVDPRGSVPLNVVNFVTTGSLVKKLKSFQRFFVERKAKDGSDNNGVWPAGDEADYAFTSELGGGERRASLGAVKLLTDRIERLQTKGVDGAEVVPGTSRCRFDISARTMNDVRVWVGRIFFVLGAAIMVCINVVASHQRGVCEEEFGACAWGRIEHQLYFRTGFFGGGVCGFGVDRNPNRDTWKFDARGCGMEVFGGEWYDAFTDLEVLDLSDNELVELPLWLGQGKMLKLKELRARGNKVGAFVGGMLGEGNTTLVEVDLRDNEIAELPYELMDAESENTTLLFDGNPCAEEVDWSGLGVDRLPARMVGEGYENGDFHNSLKVLKMGRNRFDERVVGELVAANFTNIKELDVSWNALGGIEKEEVRGLKKLRRLDVSGNKGIGVGDLSAAPEDLEMLNASFCGVDDITGEDAIKLQDHNMLLHGNDVVKVHWAYNYDLRVIPTWLRTLEKVTYANLQYSAIKEIKGGAFPASLERLDINNQVSGLRLYPDSFEGLVNLRLLGAWAEGGGLTANNLTDADMHQGLFRDTRLKVLGLGVNSFTKFNATKLGLRSQPLVHLDLVDGSLVGVGEEGGSDFRGLASLTRLDIGRNNIGSIAVDAFEGVGSLAHLTASGNRLITLEAGLFNNTRNLIYLSVSGNRLTTLEAGLFDHTRHIQVVYLRDNQIESLPPGMFRGVGAAELDLSTNALTSLPADVFEGMDSLWKLILGDNKIEELPAGVFQGLGSLEHLTLDGNELTTMPTGVFDGLAALNYISLDDNPFEELPPNLFSGLCRLDGLYLDGTISPEVFADSTTFGGKTLCGALRGEFSGGASNAIETLDACEEQADDDACAYCGVPQSSCIAIGSAGGEACSMCGLGKFSEVVGSVSADDCAECEEGKVSSVGSAACVTVTGCVWSIFIGNFRDFINLSEVQAFDASGALIQPFGAEMYSTHLPAENCIDGNVEFQPNVGCHSSESGPYGPLEYLRVDYAGDVAALRSIVVTNRNDHTGEVSNQRIVGSVVHVGPGQPTALANAAAAALWTAAFETSQATYSFETPALSCPAQG</sequence>
<feature type="domain" description="START" evidence="5">
    <location>
        <begin position="456"/>
        <end position="601"/>
    </location>
</feature>
<dbReference type="InterPro" id="IPR002913">
    <property type="entry name" value="START_lipid-bd_dom"/>
</dbReference>
<evidence type="ECO:0000256" key="4">
    <source>
        <dbReference type="SAM" id="Phobius"/>
    </source>
</evidence>
<dbReference type="SUPFAM" id="SSF55961">
    <property type="entry name" value="Bet v1-like"/>
    <property type="match status" value="1"/>
</dbReference>
<feature type="transmembrane region" description="Helical" evidence="4">
    <location>
        <begin position="243"/>
        <end position="270"/>
    </location>
</feature>
<organism evidence="6 7">
    <name type="scientific">Tetraparma gracilis</name>
    <dbReference type="NCBI Taxonomy" id="2962635"/>
    <lineage>
        <taxon>Eukaryota</taxon>
        <taxon>Sar</taxon>
        <taxon>Stramenopiles</taxon>
        <taxon>Ochrophyta</taxon>
        <taxon>Bolidophyceae</taxon>
        <taxon>Parmales</taxon>
        <taxon>Triparmaceae</taxon>
        <taxon>Tetraparma</taxon>
    </lineage>
</organism>
<keyword evidence="7" id="KW-1185">Reference proteome</keyword>
<keyword evidence="4" id="KW-0812">Transmembrane</keyword>
<evidence type="ECO:0000256" key="1">
    <source>
        <dbReference type="ARBA" id="ARBA00022614"/>
    </source>
</evidence>
<feature type="transmembrane region" description="Helical" evidence="4">
    <location>
        <begin position="210"/>
        <end position="237"/>
    </location>
</feature>
<keyword evidence="4" id="KW-1133">Transmembrane helix</keyword>
<feature type="transmembrane region" description="Helical" evidence="4">
    <location>
        <begin position="347"/>
        <end position="367"/>
    </location>
</feature>
<dbReference type="Proteomes" id="UP001165060">
    <property type="component" value="Unassembled WGS sequence"/>
</dbReference>
<proteinExistence type="predicted"/>
<dbReference type="Pfam" id="PF13855">
    <property type="entry name" value="LRR_8"/>
    <property type="match status" value="2"/>
</dbReference>
<dbReference type="Gene3D" id="3.80.10.10">
    <property type="entry name" value="Ribonuclease Inhibitor"/>
    <property type="match status" value="4"/>
</dbReference>
<keyword evidence="3" id="KW-0677">Repeat</keyword>
<feature type="transmembrane region" description="Helical" evidence="4">
    <location>
        <begin position="308"/>
        <end position="327"/>
    </location>
</feature>
<dbReference type="Gene3D" id="3.30.530.20">
    <property type="match status" value="1"/>
</dbReference>
<dbReference type="PROSITE" id="PS50848">
    <property type="entry name" value="START"/>
    <property type="match status" value="1"/>
</dbReference>
<dbReference type="PANTHER" id="PTHR24373">
    <property type="entry name" value="SLIT RELATED LEUCINE-RICH REPEAT NEURONAL PROTEIN"/>
    <property type="match status" value="1"/>
</dbReference>
<accession>A0ABQ6NB41</accession>
<name>A0ABQ6NB41_9STRA</name>
<evidence type="ECO:0000259" key="5">
    <source>
        <dbReference type="PROSITE" id="PS50848"/>
    </source>
</evidence>
<evidence type="ECO:0000313" key="6">
    <source>
        <dbReference type="EMBL" id="GMI54303.1"/>
    </source>
</evidence>
<reference evidence="6 7" key="1">
    <citation type="journal article" date="2023" name="Commun. Biol.">
        <title>Genome analysis of Parmales, the sister group of diatoms, reveals the evolutionary specialization of diatoms from phago-mixotrophs to photoautotrophs.</title>
        <authorList>
            <person name="Ban H."/>
            <person name="Sato S."/>
            <person name="Yoshikawa S."/>
            <person name="Yamada K."/>
            <person name="Nakamura Y."/>
            <person name="Ichinomiya M."/>
            <person name="Sato N."/>
            <person name="Blanc-Mathieu R."/>
            <person name="Endo H."/>
            <person name="Kuwata A."/>
            <person name="Ogata H."/>
        </authorList>
    </citation>
    <scope>NUCLEOTIDE SEQUENCE [LARGE SCALE GENOMIC DNA]</scope>
</reference>
<protein>
    <recommendedName>
        <fullName evidence="5">START domain-containing protein</fullName>
    </recommendedName>
</protein>
<dbReference type="PANTHER" id="PTHR24373:SF370">
    <property type="entry name" value="FISH-LIPS, ISOFORM E"/>
    <property type="match status" value="1"/>
</dbReference>
<evidence type="ECO:0000313" key="7">
    <source>
        <dbReference type="Proteomes" id="UP001165060"/>
    </source>
</evidence>